<dbReference type="PANTHER" id="PTHR13273:SF14">
    <property type="entry name" value="ANAMORSIN"/>
    <property type="match status" value="1"/>
</dbReference>
<dbReference type="Pfam" id="PF05093">
    <property type="entry name" value="CIAPIN1"/>
    <property type="match status" value="1"/>
</dbReference>
<keyword evidence="4 10" id="KW-0963">Cytoplasm</keyword>
<dbReference type="GO" id="GO:0051539">
    <property type="term" value="F:4 iron, 4 sulfur cluster binding"/>
    <property type="evidence" value="ECO:0007669"/>
    <property type="project" value="UniProtKB-KW"/>
</dbReference>
<feature type="binding site" evidence="10">
    <location>
        <position position="334"/>
    </location>
    <ligand>
        <name>[4Fe-4S] cluster</name>
        <dbReference type="ChEBI" id="CHEBI:49883"/>
    </ligand>
</feature>
<protein>
    <submittedName>
        <fullName evidence="14">Uncharacterized protein</fullName>
    </submittedName>
</protein>
<organism evidence="14 15">
    <name type="scientific">Friedmanniomyces simplex</name>
    <dbReference type="NCBI Taxonomy" id="329884"/>
    <lineage>
        <taxon>Eukaryota</taxon>
        <taxon>Fungi</taxon>
        <taxon>Dikarya</taxon>
        <taxon>Ascomycota</taxon>
        <taxon>Pezizomycotina</taxon>
        <taxon>Dothideomycetes</taxon>
        <taxon>Dothideomycetidae</taxon>
        <taxon>Mycosphaerellales</taxon>
        <taxon>Teratosphaeriaceae</taxon>
        <taxon>Friedmanniomyces</taxon>
    </lineage>
</organism>
<dbReference type="HAMAP" id="MF_03115">
    <property type="entry name" value="Anamorsin"/>
    <property type="match status" value="1"/>
</dbReference>
<evidence type="ECO:0000256" key="7">
    <source>
        <dbReference type="ARBA" id="ARBA00023004"/>
    </source>
</evidence>
<sequence>MPGTMAPAVTIDNTPDFDMPSSSHPTTKLHARTLLLAPPSVSSHPETLSRVAEAYDRNATDIQMLDRLAMGLVALPAATYDVVLLLTDVDGSRRESSRLLDRNVMERLVVAMKAGGRLRAQDGGFGSTPGAEQTEAILAGLVKDEGDGMVKPDSIAGAQTVKLSFGKKKANAAAVPLNGVEPAQVGKRKSEDISKGTGSLATANGDGVVRVTPAGVGFVDSNDDFDGGFDDGSGYDDDEDMEIPDDAELDRAERIDPDTLLTEEDRQRPIIVPDACKPNTKRRRACKDCTCGLAQRIEAEDQAKRTNADANLAKLSAADLNEVDFTVQGKVGSCGNCALGDAFRCDGCPYIGLPAFKPGEEVRLLSNDVQL</sequence>
<dbReference type="Gene3D" id="3.40.50.11000">
    <property type="entry name" value="Fe-S cluster assembly protein Dre2, N-terminal domain"/>
    <property type="match status" value="1"/>
</dbReference>
<comment type="cofactor">
    <cofactor evidence="10">
        <name>[2Fe-2S] cluster</name>
        <dbReference type="ChEBI" id="CHEBI:190135"/>
    </cofactor>
</comment>
<accession>A0A4U0XCI8</accession>
<dbReference type="InterPro" id="IPR046408">
    <property type="entry name" value="CIAPIN1"/>
</dbReference>
<evidence type="ECO:0000256" key="8">
    <source>
        <dbReference type="ARBA" id="ARBA00023014"/>
    </source>
</evidence>
<dbReference type="GO" id="GO:0016226">
    <property type="term" value="P:iron-sulfur cluster assembly"/>
    <property type="evidence" value="ECO:0007669"/>
    <property type="project" value="UniProtKB-UniRule"/>
</dbReference>
<dbReference type="InterPro" id="IPR007785">
    <property type="entry name" value="Anamorsin"/>
</dbReference>
<evidence type="ECO:0000256" key="6">
    <source>
        <dbReference type="ARBA" id="ARBA00022723"/>
    </source>
</evidence>
<comment type="caution">
    <text evidence="10">Lacks conserved residue(s) required for the propagation of feature annotation.</text>
</comment>
<evidence type="ECO:0000256" key="10">
    <source>
        <dbReference type="HAMAP-Rule" id="MF_03115"/>
    </source>
</evidence>
<evidence type="ECO:0000256" key="2">
    <source>
        <dbReference type="ARBA" id="ARBA00008169"/>
    </source>
</evidence>
<name>A0A4U0XCI8_9PEZI</name>
<evidence type="ECO:0000256" key="5">
    <source>
        <dbReference type="ARBA" id="ARBA00022714"/>
    </source>
</evidence>
<evidence type="ECO:0000259" key="13">
    <source>
        <dbReference type="Pfam" id="PF16803"/>
    </source>
</evidence>
<feature type="binding site" evidence="10">
    <location>
        <position position="276"/>
    </location>
    <ligand>
        <name>[2Fe-2S] cluster</name>
        <dbReference type="ChEBI" id="CHEBI:190135"/>
    </ligand>
</feature>
<evidence type="ECO:0000313" key="15">
    <source>
        <dbReference type="Proteomes" id="UP000309340"/>
    </source>
</evidence>
<evidence type="ECO:0000259" key="12">
    <source>
        <dbReference type="Pfam" id="PF05093"/>
    </source>
</evidence>
<dbReference type="AlphaFoldDB" id="A0A4U0XCI8"/>
<feature type="binding site" evidence="10">
    <location>
        <position position="289"/>
    </location>
    <ligand>
        <name>[2Fe-2S] cluster</name>
        <dbReference type="ChEBI" id="CHEBI:190135"/>
    </ligand>
</feature>
<comment type="cofactor">
    <cofactor evidence="1 10">
        <name>[4Fe-4S] cluster</name>
        <dbReference type="ChEBI" id="CHEBI:49883"/>
    </cofactor>
</comment>
<dbReference type="GO" id="GO:0005758">
    <property type="term" value="C:mitochondrial intermembrane space"/>
    <property type="evidence" value="ECO:0007669"/>
    <property type="project" value="UniProtKB-SubCell"/>
</dbReference>
<feature type="short sequence motif" description="Cx2C motif 1" evidence="10">
    <location>
        <begin position="334"/>
        <end position="337"/>
    </location>
</feature>
<feature type="binding site" evidence="10">
    <location>
        <position position="291"/>
    </location>
    <ligand>
        <name>[2Fe-2S] cluster</name>
        <dbReference type="ChEBI" id="CHEBI:190135"/>
    </ligand>
</feature>
<dbReference type="EMBL" id="NAJQ01000286">
    <property type="protein sequence ID" value="TKA72953.1"/>
    <property type="molecule type" value="Genomic_DNA"/>
</dbReference>
<dbReference type="PANTHER" id="PTHR13273">
    <property type="entry name" value="ANAMORSIN"/>
    <property type="match status" value="1"/>
</dbReference>
<evidence type="ECO:0000256" key="4">
    <source>
        <dbReference type="ARBA" id="ARBA00022490"/>
    </source>
</evidence>
<comment type="similarity">
    <text evidence="2 10">Belongs to the anamorsin family.</text>
</comment>
<comment type="caution">
    <text evidence="14">The sequence shown here is derived from an EMBL/GenBank/DDBJ whole genome shotgun (WGS) entry which is preliminary data.</text>
</comment>
<comment type="subcellular location">
    <subcellularLocation>
        <location evidence="10">Cytoplasm</location>
    </subcellularLocation>
    <subcellularLocation>
        <location evidence="10">Mitochondrion intermembrane space</location>
    </subcellularLocation>
</comment>
<comment type="domain">
    <text evidence="10">The N-terminal domain has structural similarity with S-adenosyl-L-methionine-dependent methyltransferases, but does not bind S-adenosyl-L-methionine. It is required for correct assembly of the 2 Fe-S clusters.</text>
</comment>
<feature type="binding site" evidence="10">
    <location>
        <position position="345"/>
    </location>
    <ligand>
        <name>[4Fe-4S] cluster</name>
        <dbReference type="ChEBI" id="CHEBI:49883"/>
    </ligand>
</feature>
<feature type="domain" description="Anamorsin C-terminal" evidence="12">
    <location>
        <begin position="271"/>
        <end position="364"/>
    </location>
</feature>
<keyword evidence="3 10" id="KW-0004">4Fe-4S</keyword>
<feature type="region of interest" description="Fe-S binding site B" evidence="10">
    <location>
        <begin position="334"/>
        <end position="348"/>
    </location>
</feature>
<reference evidence="14 15" key="1">
    <citation type="submission" date="2017-03" db="EMBL/GenBank/DDBJ databases">
        <title>Genomes of endolithic fungi from Antarctica.</title>
        <authorList>
            <person name="Coleine C."/>
            <person name="Masonjones S."/>
            <person name="Stajich J.E."/>
        </authorList>
    </citation>
    <scope>NUCLEOTIDE SEQUENCE [LARGE SCALE GENOMIC DNA]</scope>
    <source>
        <strain evidence="14 15">CCFEE 5184</strain>
    </source>
</reference>
<dbReference type="STRING" id="329884.A0A4U0XCI8"/>
<dbReference type="Proteomes" id="UP000309340">
    <property type="component" value="Unassembled WGS sequence"/>
</dbReference>
<dbReference type="GO" id="GO:0051537">
    <property type="term" value="F:2 iron, 2 sulfur cluster binding"/>
    <property type="evidence" value="ECO:0007669"/>
    <property type="project" value="UniProtKB-UniRule"/>
</dbReference>
<keyword evidence="6 10" id="KW-0479">Metal-binding</keyword>
<feature type="binding site" evidence="10">
    <location>
        <position position="337"/>
    </location>
    <ligand>
        <name>[4Fe-4S] cluster</name>
        <dbReference type="ChEBI" id="CHEBI:49883"/>
    </ligand>
</feature>
<evidence type="ECO:0000313" key="14">
    <source>
        <dbReference type="EMBL" id="TKA72953.1"/>
    </source>
</evidence>
<dbReference type="Pfam" id="PF16803">
    <property type="entry name" value="DRE2_N"/>
    <property type="match status" value="1"/>
</dbReference>
<evidence type="ECO:0000256" key="11">
    <source>
        <dbReference type="SAM" id="MobiDB-lite"/>
    </source>
</evidence>
<comment type="domain">
    <text evidence="10">The C-terminal domain binds 2 Fe-S clusters but is otherwise mostly in an intrinsically disordered conformation.</text>
</comment>
<dbReference type="GO" id="GO:0009055">
    <property type="term" value="F:electron transfer activity"/>
    <property type="evidence" value="ECO:0007669"/>
    <property type="project" value="UniProtKB-UniRule"/>
</dbReference>
<feature type="short sequence motif" description="Cx2C motif 2" evidence="10">
    <location>
        <begin position="345"/>
        <end position="348"/>
    </location>
</feature>
<evidence type="ECO:0000256" key="1">
    <source>
        <dbReference type="ARBA" id="ARBA00001966"/>
    </source>
</evidence>
<keyword evidence="8 10" id="KW-0411">Iron-sulfur</keyword>
<feature type="region of interest" description="Disordered" evidence="11">
    <location>
        <begin position="1"/>
        <end position="25"/>
    </location>
</feature>
<dbReference type="GO" id="GO:0046872">
    <property type="term" value="F:metal ion binding"/>
    <property type="evidence" value="ECO:0007669"/>
    <property type="project" value="UniProtKB-KW"/>
</dbReference>
<dbReference type="OrthoDB" id="311633at2759"/>
<keyword evidence="7 10" id="KW-0408">Iron</keyword>
<keyword evidence="5 10" id="KW-0001">2Fe-2S</keyword>
<keyword evidence="15" id="KW-1185">Reference proteome</keyword>
<feature type="binding site" evidence="10">
    <location>
        <position position="348"/>
    </location>
    <ligand>
        <name>[4Fe-4S] cluster</name>
        <dbReference type="ChEBI" id="CHEBI:49883"/>
    </ligand>
</feature>
<feature type="domain" description="Fe-S cluster assembly protein Dre2 N-terminal" evidence="13">
    <location>
        <begin position="32"/>
        <end position="163"/>
    </location>
</feature>
<gene>
    <name evidence="14" type="ORF">B0A55_07545</name>
</gene>
<feature type="region of interest" description="Disordered" evidence="11">
    <location>
        <begin position="221"/>
        <end position="242"/>
    </location>
</feature>
<evidence type="ECO:0000256" key="9">
    <source>
        <dbReference type="ARBA" id="ARBA00023128"/>
    </source>
</evidence>
<comment type="domain">
    <text evidence="10">The twin Cx2C motifs are involved in the recognition by the mitochondrial MIA40-ERV1 disulfide relay system. The formation of 2 disulfide bonds in the Cx2C motifs through dithiol/disulfide exchange reactions effectively traps the protein in the mitochondrial intermembrane space.</text>
</comment>
<dbReference type="InterPro" id="IPR031838">
    <property type="entry name" value="Dre2_N"/>
</dbReference>
<evidence type="ECO:0000256" key="3">
    <source>
        <dbReference type="ARBA" id="ARBA00022485"/>
    </source>
</evidence>
<feature type="binding site" evidence="10">
    <location>
        <position position="286"/>
    </location>
    <ligand>
        <name>[2Fe-2S] cluster</name>
        <dbReference type="ChEBI" id="CHEBI:190135"/>
    </ligand>
</feature>
<proteinExistence type="inferred from homology"/>
<keyword evidence="9 10" id="KW-0496">Mitochondrion</keyword>